<keyword evidence="3" id="KW-0964">Secreted</keyword>
<organism evidence="5 6">
    <name type="scientific">Cylindrobasidium torrendii FP15055 ss-10</name>
    <dbReference type="NCBI Taxonomy" id="1314674"/>
    <lineage>
        <taxon>Eukaryota</taxon>
        <taxon>Fungi</taxon>
        <taxon>Dikarya</taxon>
        <taxon>Basidiomycota</taxon>
        <taxon>Agaricomycotina</taxon>
        <taxon>Agaricomycetes</taxon>
        <taxon>Agaricomycetidae</taxon>
        <taxon>Agaricales</taxon>
        <taxon>Marasmiineae</taxon>
        <taxon>Physalacriaceae</taxon>
        <taxon>Cylindrobasidium</taxon>
    </lineage>
</organism>
<dbReference type="InterPro" id="IPR036908">
    <property type="entry name" value="RlpA-like_sf"/>
</dbReference>
<reference evidence="5 6" key="1">
    <citation type="journal article" date="2015" name="Fungal Genet. Biol.">
        <title>Evolution of novel wood decay mechanisms in Agaricales revealed by the genome sequences of Fistulina hepatica and Cylindrobasidium torrendii.</title>
        <authorList>
            <person name="Floudas D."/>
            <person name="Held B.W."/>
            <person name="Riley R."/>
            <person name="Nagy L.G."/>
            <person name="Koehler G."/>
            <person name="Ransdell A.S."/>
            <person name="Younus H."/>
            <person name="Chow J."/>
            <person name="Chiniquy J."/>
            <person name="Lipzen A."/>
            <person name="Tritt A."/>
            <person name="Sun H."/>
            <person name="Haridas S."/>
            <person name="LaButti K."/>
            <person name="Ohm R.A."/>
            <person name="Kues U."/>
            <person name="Blanchette R.A."/>
            <person name="Grigoriev I.V."/>
            <person name="Minto R.E."/>
            <person name="Hibbett D.S."/>
        </authorList>
    </citation>
    <scope>NUCLEOTIDE SEQUENCE [LARGE SCALE GENOMIC DNA]</scope>
    <source>
        <strain evidence="5 6">FP15055 ss-10</strain>
    </source>
</reference>
<sequence length="143" mass="14798">MSFFFATIFTSVLLAVTKADTLGYDDAYGNAGASLQDVACSTGSNGLITKGFNTFGDLPTFPAIGSAYVVDDWNSAGCGTCWNLEYTNSTGQKLSITFTAIDVSGGGFYTSVNSLDYLTGGNGEQWGVIDVTATEVDASACGL</sequence>
<dbReference type="Proteomes" id="UP000054007">
    <property type="component" value="Unassembled WGS sequence"/>
</dbReference>
<protein>
    <submittedName>
        <fullName evidence="5">Eliciting plant response-like protein</fullName>
    </submittedName>
</protein>
<dbReference type="STRING" id="1314674.A0A0D7BQ97"/>
<dbReference type="SUPFAM" id="SSF50685">
    <property type="entry name" value="Barwin-like endoglucanases"/>
    <property type="match status" value="1"/>
</dbReference>
<evidence type="ECO:0000256" key="2">
    <source>
        <dbReference type="ARBA" id="ARBA00010421"/>
    </source>
</evidence>
<keyword evidence="4" id="KW-0732">Signal</keyword>
<dbReference type="GO" id="GO:0005576">
    <property type="term" value="C:extracellular region"/>
    <property type="evidence" value="ECO:0007669"/>
    <property type="project" value="UniProtKB-SubCell"/>
</dbReference>
<keyword evidence="6" id="KW-1185">Reference proteome</keyword>
<accession>A0A0D7BQ97</accession>
<comment type="subcellular location">
    <subcellularLocation>
        <location evidence="1">Secreted</location>
    </subcellularLocation>
</comment>
<dbReference type="OrthoDB" id="4898945at2759"/>
<feature type="chain" id="PRO_5002317648" evidence="4">
    <location>
        <begin position="20"/>
        <end position="143"/>
    </location>
</feature>
<dbReference type="AlphaFoldDB" id="A0A0D7BQ97"/>
<evidence type="ECO:0000256" key="4">
    <source>
        <dbReference type="SAM" id="SignalP"/>
    </source>
</evidence>
<name>A0A0D7BQ97_9AGAR</name>
<evidence type="ECO:0000256" key="1">
    <source>
        <dbReference type="ARBA" id="ARBA00004613"/>
    </source>
</evidence>
<proteinExistence type="inferred from homology"/>
<comment type="similarity">
    <text evidence="2">Belongs to the cerato-platanin family.</text>
</comment>
<dbReference type="Pfam" id="PF07249">
    <property type="entry name" value="Cerato-platanin"/>
    <property type="match status" value="1"/>
</dbReference>
<gene>
    <name evidence="5" type="ORF">CYLTODRAFT_418487</name>
</gene>
<evidence type="ECO:0000313" key="6">
    <source>
        <dbReference type="Proteomes" id="UP000054007"/>
    </source>
</evidence>
<dbReference type="EMBL" id="KN880450">
    <property type="protein sequence ID" value="KIY71766.1"/>
    <property type="molecule type" value="Genomic_DNA"/>
</dbReference>
<dbReference type="Gene3D" id="2.40.40.10">
    <property type="entry name" value="RlpA-like domain"/>
    <property type="match status" value="1"/>
</dbReference>
<feature type="signal peptide" evidence="4">
    <location>
        <begin position="1"/>
        <end position="19"/>
    </location>
</feature>
<dbReference type="InterPro" id="IPR010829">
    <property type="entry name" value="Cerato-platanin"/>
</dbReference>
<evidence type="ECO:0000256" key="3">
    <source>
        <dbReference type="ARBA" id="ARBA00022525"/>
    </source>
</evidence>
<dbReference type="CDD" id="cd22778">
    <property type="entry name" value="DPBB_CEPL-like"/>
    <property type="match status" value="1"/>
</dbReference>
<evidence type="ECO:0000313" key="5">
    <source>
        <dbReference type="EMBL" id="KIY71766.1"/>
    </source>
</evidence>